<feature type="region of interest" description="Disordered" evidence="1">
    <location>
        <begin position="1"/>
        <end position="28"/>
    </location>
</feature>
<reference evidence="3" key="1">
    <citation type="submission" date="2013-01" db="EMBL/GenBank/DDBJ databases">
        <title>Draft Genome Sequence of a Mulberry Tree, Morus notabilis C.K. Schneid.</title>
        <authorList>
            <person name="He N."/>
            <person name="Zhao S."/>
        </authorList>
    </citation>
    <scope>NUCLEOTIDE SEQUENCE</scope>
</reference>
<keyword evidence="3" id="KW-1185">Reference proteome</keyword>
<protein>
    <submittedName>
        <fullName evidence="2">Uncharacterized protein</fullName>
    </submittedName>
</protein>
<dbReference type="EMBL" id="KE343797">
    <property type="protein sequence ID" value="EXB41557.1"/>
    <property type="molecule type" value="Genomic_DNA"/>
</dbReference>
<gene>
    <name evidence="2" type="ORF">L484_013632</name>
</gene>
<dbReference type="AlphaFoldDB" id="W9QUN4"/>
<proteinExistence type="predicted"/>
<dbReference type="Proteomes" id="UP000030645">
    <property type="component" value="Unassembled WGS sequence"/>
</dbReference>
<evidence type="ECO:0000256" key="1">
    <source>
        <dbReference type="SAM" id="MobiDB-lite"/>
    </source>
</evidence>
<accession>W9QUN4</accession>
<sequence>MAEDELYGLSADAGLGGTPAVGEDRRKESRRIVGLKEIMDAIPNAKVGYDGGSGGVFGG</sequence>
<organism evidence="2 3">
    <name type="scientific">Morus notabilis</name>
    <dbReference type="NCBI Taxonomy" id="981085"/>
    <lineage>
        <taxon>Eukaryota</taxon>
        <taxon>Viridiplantae</taxon>
        <taxon>Streptophyta</taxon>
        <taxon>Embryophyta</taxon>
        <taxon>Tracheophyta</taxon>
        <taxon>Spermatophyta</taxon>
        <taxon>Magnoliopsida</taxon>
        <taxon>eudicotyledons</taxon>
        <taxon>Gunneridae</taxon>
        <taxon>Pentapetalae</taxon>
        <taxon>rosids</taxon>
        <taxon>fabids</taxon>
        <taxon>Rosales</taxon>
        <taxon>Moraceae</taxon>
        <taxon>Moreae</taxon>
        <taxon>Morus</taxon>
    </lineage>
</organism>
<evidence type="ECO:0000313" key="2">
    <source>
        <dbReference type="EMBL" id="EXB41557.1"/>
    </source>
</evidence>
<evidence type="ECO:0000313" key="3">
    <source>
        <dbReference type="Proteomes" id="UP000030645"/>
    </source>
</evidence>
<name>W9QUN4_9ROSA</name>